<dbReference type="InterPro" id="IPR013786">
    <property type="entry name" value="AcylCoA_DH/ox_N"/>
</dbReference>
<evidence type="ECO:0000256" key="4">
    <source>
        <dbReference type="ARBA" id="ARBA00022827"/>
    </source>
</evidence>
<feature type="domain" description="Acyl-CoA dehydrogenase/oxidase C-terminal" evidence="6">
    <location>
        <begin position="210"/>
        <end position="357"/>
    </location>
</feature>
<proteinExistence type="inferred from homology"/>
<comment type="similarity">
    <text evidence="2">Belongs to the acyl-CoA dehydrogenase family.</text>
</comment>
<dbReference type="Proteomes" id="UP001169063">
    <property type="component" value="Unassembled WGS sequence"/>
</dbReference>
<evidence type="ECO:0000256" key="1">
    <source>
        <dbReference type="ARBA" id="ARBA00001974"/>
    </source>
</evidence>
<evidence type="ECO:0000256" key="2">
    <source>
        <dbReference type="ARBA" id="ARBA00009347"/>
    </source>
</evidence>
<dbReference type="Gene3D" id="2.40.110.10">
    <property type="entry name" value="Butyryl-CoA Dehydrogenase, subunit A, domain 2"/>
    <property type="match status" value="1"/>
</dbReference>
<dbReference type="EC" id="1.-.-.-" evidence="8"/>
<evidence type="ECO:0000259" key="6">
    <source>
        <dbReference type="Pfam" id="PF00441"/>
    </source>
</evidence>
<sequence length="359" mass="36772">MLTEEQTLLLEAAGGFFAEQAPVALRRRVRDDRKSKGVDAGLWRAMGEMGFAGVLVPEADGGSGLGPVEAGLIALAAGRTLAPSPFLSSGVMAAAALAGGGEAERLGALAAGEAVIGLAVDEEGRHAPDRLTCQAEASGNGCRLTGAKTFVLDGAAADAFVVAAADAEGAGLFLVEGGADGLTRETDVLLDGSQSARLALEGAPAQRLGGADLVERFLSLGRACAAAEMTGLAEGVFALTGEHLRTRKQFGVEIGRFQALQHRAAHLFCEIELARAGTLKALRLLEADAADAAFAVAAAKAKAGQVAALAVQEAVQMHGGMGMTDEADPGLYMKRQRLLDRLLGDADQQRELAARALGY</sequence>
<dbReference type="InterPro" id="IPR009100">
    <property type="entry name" value="AcylCoA_DH/oxidase_NM_dom_sf"/>
</dbReference>
<dbReference type="SUPFAM" id="SSF56645">
    <property type="entry name" value="Acyl-CoA dehydrogenase NM domain-like"/>
    <property type="match status" value="1"/>
</dbReference>
<protein>
    <submittedName>
        <fullName evidence="8">Acyl-CoA dehydrogenase family protein</fullName>
        <ecNumber evidence="8">1.-.-.-</ecNumber>
    </submittedName>
</protein>
<dbReference type="InterPro" id="IPR009075">
    <property type="entry name" value="AcylCo_DH/oxidase_C"/>
</dbReference>
<gene>
    <name evidence="8" type="ORF">Q0812_12095</name>
</gene>
<dbReference type="EMBL" id="JAUKTR010000005">
    <property type="protein sequence ID" value="MDO1560168.1"/>
    <property type="molecule type" value="Genomic_DNA"/>
</dbReference>
<keyword evidence="5 8" id="KW-0560">Oxidoreductase</keyword>
<evidence type="ECO:0000259" key="7">
    <source>
        <dbReference type="Pfam" id="PF02771"/>
    </source>
</evidence>
<keyword evidence="4" id="KW-0274">FAD</keyword>
<keyword evidence="9" id="KW-1185">Reference proteome</keyword>
<name>A0ABT8SQV7_9CAUL</name>
<feature type="domain" description="Acyl-CoA dehydrogenase/oxidase N-terminal" evidence="7">
    <location>
        <begin position="3"/>
        <end position="102"/>
    </location>
</feature>
<evidence type="ECO:0000256" key="3">
    <source>
        <dbReference type="ARBA" id="ARBA00022630"/>
    </source>
</evidence>
<dbReference type="SUPFAM" id="SSF47203">
    <property type="entry name" value="Acyl-CoA dehydrogenase C-terminal domain-like"/>
    <property type="match status" value="1"/>
</dbReference>
<dbReference type="PANTHER" id="PTHR43884">
    <property type="entry name" value="ACYL-COA DEHYDROGENASE"/>
    <property type="match status" value="1"/>
</dbReference>
<organism evidence="8 9">
    <name type="scientific">Peiella sedimenti</name>
    <dbReference type="NCBI Taxonomy" id="3061083"/>
    <lineage>
        <taxon>Bacteria</taxon>
        <taxon>Pseudomonadati</taxon>
        <taxon>Pseudomonadota</taxon>
        <taxon>Alphaproteobacteria</taxon>
        <taxon>Caulobacterales</taxon>
        <taxon>Caulobacteraceae</taxon>
        <taxon>Peiella</taxon>
    </lineage>
</organism>
<dbReference type="Gene3D" id="1.10.540.10">
    <property type="entry name" value="Acyl-CoA dehydrogenase/oxidase, N-terminal domain"/>
    <property type="match status" value="1"/>
</dbReference>
<reference evidence="8" key="1">
    <citation type="submission" date="2023-07" db="EMBL/GenBank/DDBJ databases">
        <title>Brevundimonas soil sp. nov., isolated from the soil of chemical plant.</title>
        <authorList>
            <person name="Wu N."/>
        </authorList>
    </citation>
    <scope>NUCLEOTIDE SEQUENCE</scope>
    <source>
        <strain evidence="8">XZ-24</strain>
    </source>
</reference>
<dbReference type="InterPro" id="IPR036250">
    <property type="entry name" value="AcylCo_DH-like_C"/>
</dbReference>
<comment type="caution">
    <text evidence="8">The sequence shown here is derived from an EMBL/GenBank/DDBJ whole genome shotgun (WGS) entry which is preliminary data.</text>
</comment>
<dbReference type="PANTHER" id="PTHR43884:SF20">
    <property type="entry name" value="ACYL-COA DEHYDROGENASE FADE28"/>
    <property type="match status" value="1"/>
</dbReference>
<dbReference type="RefSeq" id="WP_302110595.1">
    <property type="nucleotide sequence ID" value="NZ_JAUKTR010000005.1"/>
</dbReference>
<keyword evidence="3" id="KW-0285">Flavoprotein</keyword>
<dbReference type="GO" id="GO:0016491">
    <property type="term" value="F:oxidoreductase activity"/>
    <property type="evidence" value="ECO:0007669"/>
    <property type="project" value="UniProtKB-KW"/>
</dbReference>
<dbReference type="InterPro" id="IPR037069">
    <property type="entry name" value="AcylCoA_DH/ox_N_sf"/>
</dbReference>
<accession>A0ABT8SQV7</accession>
<dbReference type="Gene3D" id="1.20.140.10">
    <property type="entry name" value="Butyryl-CoA Dehydrogenase, subunit A, domain 3"/>
    <property type="match status" value="1"/>
</dbReference>
<evidence type="ECO:0000313" key="9">
    <source>
        <dbReference type="Proteomes" id="UP001169063"/>
    </source>
</evidence>
<evidence type="ECO:0000313" key="8">
    <source>
        <dbReference type="EMBL" id="MDO1560168.1"/>
    </source>
</evidence>
<dbReference type="InterPro" id="IPR046373">
    <property type="entry name" value="Acyl-CoA_Oxase/DH_mid-dom_sf"/>
</dbReference>
<dbReference type="Pfam" id="PF02771">
    <property type="entry name" value="Acyl-CoA_dh_N"/>
    <property type="match status" value="1"/>
</dbReference>
<evidence type="ECO:0000256" key="5">
    <source>
        <dbReference type="ARBA" id="ARBA00023002"/>
    </source>
</evidence>
<comment type="cofactor">
    <cofactor evidence="1">
        <name>FAD</name>
        <dbReference type="ChEBI" id="CHEBI:57692"/>
    </cofactor>
</comment>
<dbReference type="Pfam" id="PF00441">
    <property type="entry name" value="Acyl-CoA_dh_1"/>
    <property type="match status" value="1"/>
</dbReference>